<dbReference type="InterPro" id="IPR007627">
    <property type="entry name" value="RNA_pol_sigma70_r2"/>
</dbReference>
<evidence type="ECO:0000256" key="5">
    <source>
        <dbReference type="RuleBase" id="RU362124"/>
    </source>
</evidence>
<dbReference type="InterPro" id="IPR007630">
    <property type="entry name" value="RNA_pol_sigma70_r4"/>
</dbReference>
<dbReference type="NCBIfam" id="NF005413">
    <property type="entry name" value="PRK06986.1"/>
    <property type="match status" value="1"/>
</dbReference>
<gene>
    <name evidence="8" type="primary">fliA</name>
    <name evidence="8" type="ORF">Bdt_3239</name>
</gene>
<dbReference type="PROSITE" id="PS00715">
    <property type="entry name" value="SIGMA70_1"/>
    <property type="match status" value="1"/>
</dbReference>
<dbReference type="NCBIfam" id="TIGR02479">
    <property type="entry name" value="FliA_WhiG"/>
    <property type="match status" value="1"/>
</dbReference>
<dbReference type="GO" id="GO:0016987">
    <property type="term" value="F:sigma factor activity"/>
    <property type="evidence" value="ECO:0007669"/>
    <property type="project" value="UniProtKB-KW"/>
</dbReference>
<dbReference type="SUPFAM" id="SSF88946">
    <property type="entry name" value="Sigma2 domain of RNA polymerase sigma factors"/>
    <property type="match status" value="1"/>
</dbReference>
<evidence type="ECO:0000256" key="1">
    <source>
        <dbReference type="ARBA" id="ARBA00023015"/>
    </source>
</evidence>
<keyword evidence="4 5" id="KW-0804">Transcription</keyword>
<evidence type="ECO:0000313" key="9">
    <source>
        <dbReference type="Proteomes" id="UP000010074"/>
    </source>
</evidence>
<dbReference type="PROSITE" id="PS00716">
    <property type="entry name" value="SIGMA70_2"/>
    <property type="match status" value="1"/>
</dbReference>
<dbReference type="NCBIfam" id="TIGR02937">
    <property type="entry name" value="sigma70-ECF"/>
    <property type="match status" value="1"/>
</dbReference>
<accession>K7ZC61</accession>
<keyword evidence="8" id="KW-0969">Cilium</keyword>
<evidence type="ECO:0000259" key="7">
    <source>
        <dbReference type="PROSITE" id="PS00716"/>
    </source>
</evidence>
<dbReference type="InterPro" id="IPR000943">
    <property type="entry name" value="RNA_pol_sigma70"/>
</dbReference>
<keyword evidence="8" id="KW-0282">Flagellum</keyword>
<dbReference type="InterPro" id="IPR013325">
    <property type="entry name" value="RNA_pol_sigma_r2"/>
</dbReference>
<feature type="domain" description="RNA polymerase sigma-70" evidence="6">
    <location>
        <begin position="66"/>
        <end position="79"/>
    </location>
</feature>
<dbReference type="SUPFAM" id="SSF88659">
    <property type="entry name" value="Sigma3 and sigma4 domains of RNA polymerase sigma factors"/>
    <property type="match status" value="2"/>
</dbReference>
<dbReference type="Gene3D" id="1.10.1740.10">
    <property type="match status" value="1"/>
</dbReference>
<sequence length="274" mass="31108">MDLFDNIDFKRENMGKNAALLKKYKEEPRKLAPTQKDDLIREYAPLIKFIAQKIAVRLPSNIELDDLISAGVIGLMDAIEKYDSTRDNKFKTYAEFRIRGAILDELRAQDWVPRSIRDKAKLLDKTMVQLEADLGRTPSDEEVAKALNVNIDEFHDLVNQVRPVSLLPIDQATSFSNTDKKSIMDILEGSRTNSPFNQLNVKNIKEVVAQAIEELPERQRLVLSLYYYEDLNLKEIGQVLRVTESRVSQLHAQAVARLRAKLAATIGAGELEIA</sequence>
<dbReference type="STRING" id="1069642.Bdt_3239"/>
<dbReference type="Pfam" id="PF04539">
    <property type="entry name" value="Sigma70_r3"/>
    <property type="match status" value="1"/>
</dbReference>
<protein>
    <recommendedName>
        <fullName evidence="5">RNA polymerase sigma factor</fullName>
    </recommendedName>
</protein>
<dbReference type="Gene3D" id="1.20.140.160">
    <property type="match status" value="1"/>
</dbReference>
<dbReference type="Pfam" id="PF04545">
    <property type="entry name" value="Sigma70_r4"/>
    <property type="match status" value="1"/>
</dbReference>
<proteinExistence type="inferred from homology"/>
<dbReference type="CDD" id="cd06171">
    <property type="entry name" value="Sigma70_r4"/>
    <property type="match status" value="1"/>
</dbReference>
<dbReference type="InterPro" id="IPR013324">
    <property type="entry name" value="RNA_pol_sigma_r3/r4-like"/>
</dbReference>
<dbReference type="KEGG" id="bbat:Bdt_3239"/>
<feature type="domain" description="RNA polymerase sigma-70" evidence="7">
    <location>
        <begin position="232"/>
        <end position="258"/>
    </location>
</feature>
<dbReference type="InterPro" id="IPR014284">
    <property type="entry name" value="RNA_pol_sigma-70_dom"/>
</dbReference>
<dbReference type="GO" id="GO:0003677">
    <property type="term" value="F:DNA binding"/>
    <property type="evidence" value="ECO:0007669"/>
    <property type="project" value="UniProtKB-KW"/>
</dbReference>
<evidence type="ECO:0000256" key="4">
    <source>
        <dbReference type="ARBA" id="ARBA00023163"/>
    </source>
</evidence>
<dbReference type="AlphaFoldDB" id="K7ZC61"/>
<organism evidence="8 9">
    <name type="scientific">Bdellovibrio bacteriovorus str. Tiberius</name>
    <dbReference type="NCBI Taxonomy" id="1069642"/>
    <lineage>
        <taxon>Bacteria</taxon>
        <taxon>Pseudomonadati</taxon>
        <taxon>Bdellovibrionota</taxon>
        <taxon>Bdellovibrionia</taxon>
        <taxon>Bdellovibrionales</taxon>
        <taxon>Pseudobdellovibrionaceae</taxon>
        <taxon>Bdellovibrio</taxon>
    </lineage>
</organism>
<keyword evidence="1 5" id="KW-0805">Transcription regulation</keyword>
<evidence type="ECO:0000259" key="6">
    <source>
        <dbReference type="PROSITE" id="PS00715"/>
    </source>
</evidence>
<name>K7ZC61_BDEBC</name>
<evidence type="ECO:0000256" key="2">
    <source>
        <dbReference type="ARBA" id="ARBA00023082"/>
    </source>
</evidence>
<evidence type="ECO:0000313" key="8">
    <source>
        <dbReference type="EMBL" id="AFY02914.1"/>
    </source>
</evidence>
<keyword evidence="8" id="KW-0966">Cell projection</keyword>
<keyword evidence="2 5" id="KW-0731">Sigma factor</keyword>
<dbReference type="InterPro" id="IPR012845">
    <property type="entry name" value="RNA_pol_sigma_FliA_WhiG"/>
</dbReference>
<dbReference type="PANTHER" id="PTHR30385:SF7">
    <property type="entry name" value="RNA POLYMERASE SIGMA FACTOR FLIA"/>
    <property type="match status" value="1"/>
</dbReference>
<dbReference type="InterPro" id="IPR007624">
    <property type="entry name" value="RNA_pol_sigma70_r3"/>
</dbReference>
<keyword evidence="3 5" id="KW-0238">DNA-binding</keyword>
<dbReference type="Pfam" id="PF04542">
    <property type="entry name" value="Sigma70_r2"/>
    <property type="match status" value="1"/>
</dbReference>
<dbReference type="Proteomes" id="UP000010074">
    <property type="component" value="Chromosome"/>
</dbReference>
<dbReference type="PATRIC" id="fig|1069642.3.peg.3205"/>
<dbReference type="HOGENOM" id="CLU_014793_8_1_7"/>
<comment type="function">
    <text evidence="5">Sigma factors are initiation factors that promote the attachment of RNA polymerase to specific initiation sites and are then released.</text>
</comment>
<dbReference type="GO" id="GO:0003899">
    <property type="term" value="F:DNA-directed RNA polymerase activity"/>
    <property type="evidence" value="ECO:0007669"/>
    <property type="project" value="InterPro"/>
</dbReference>
<dbReference type="GO" id="GO:0006352">
    <property type="term" value="P:DNA-templated transcription initiation"/>
    <property type="evidence" value="ECO:0007669"/>
    <property type="project" value="InterPro"/>
</dbReference>
<dbReference type="EMBL" id="CP002930">
    <property type="protein sequence ID" value="AFY02914.1"/>
    <property type="molecule type" value="Genomic_DNA"/>
</dbReference>
<dbReference type="PANTHER" id="PTHR30385">
    <property type="entry name" value="SIGMA FACTOR F FLAGELLAR"/>
    <property type="match status" value="1"/>
</dbReference>
<dbReference type="PIRSF" id="PIRSF000770">
    <property type="entry name" value="RNA_pol_sigma-SigE/K"/>
    <property type="match status" value="1"/>
</dbReference>
<reference evidence="8 9" key="1">
    <citation type="journal article" date="2012" name="BMC Genomics">
        <title>Genome analysis of a simultaneously predatory and prey-independent, novel Bdellovibrio bacteriovorus from the River Tiber, supports in silico predictions of both ancient and recent lateral gene transfer from diverse bacteria.</title>
        <authorList>
            <person name="Hobley L."/>
            <person name="Lerner T.R."/>
            <person name="Williams L.E."/>
            <person name="Lambert C."/>
            <person name="Till R."/>
            <person name="Milner D.S."/>
            <person name="Basford S.M."/>
            <person name="Capeness M.J."/>
            <person name="Fenton A.K."/>
            <person name="Atterbury R.J."/>
            <person name="Harris M.A."/>
            <person name="Sockett R.E."/>
        </authorList>
    </citation>
    <scope>NUCLEOTIDE SEQUENCE [LARGE SCALE GENOMIC DNA]</scope>
    <source>
        <strain evidence="8 9">Tiberius</strain>
    </source>
</reference>
<dbReference type="PRINTS" id="PR00046">
    <property type="entry name" value="SIGMA70FCT"/>
</dbReference>
<comment type="similarity">
    <text evidence="5">Belongs to the sigma-70 factor family.</text>
</comment>
<evidence type="ECO:0000256" key="3">
    <source>
        <dbReference type="ARBA" id="ARBA00023125"/>
    </source>
</evidence>